<evidence type="ECO:0000313" key="1">
    <source>
        <dbReference type="EMBL" id="MDR6227196.1"/>
    </source>
</evidence>
<evidence type="ECO:0008006" key="3">
    <source>
        <dbReference type="Google" id="ProtNLM"/>
    </source>
</evidence>
<protein>
    <recommendedName>
        <fullName evidence="3">Transposase</fullName>
    </recommendedName>
</protein>
<dbReference type="Proteomes" id="UP001185012">
    <property type="component" value="Unassembled WGS sequence"/>
</dbReference>
<reference evidence="1 2" key="1">
    <citation type="submission" date="2023-07" db="EMBL/GenBank/DDBJ databases">
        <title>Genomic Encyclopedia of Type Strains, Phase IV (KMG-IV): sequencing the most valuable type-strain genomes for metagenomic binning, comparative biology and taxonomic classification.</title>
        <authorList>
            <person name="Goeker M."/>
        </authorList>
    </citation>
    <scope>NUCLEOTIDE SEQUENCE [LARGE SCALE GENOMIC DNA]</scope>
    <source>
        <strain evidence="1 2">DSM 45903</strain>
    </source>
</reference>
<accession>A0ABU1IR65</accession>
<comment type="caution">
    <text evidence="1">The sequence shown here is derived from an EMBL/GenBank/DDBJ whole genome shotgun (WGS) entry which is preliminary data.</text>
</comment>
<dbReference type="EMBL" id="JAVDQG010000008">
    <property type="protein sequence ID" value="MDR6227196.1"/>
    <property type="molecule type" value="Genomic_DNA"/>
</dbReference>
<name>A0ABU1IR65_9BACL</name>
<evidence type="ECO:0000313" key="2">
    <source>
        <dbReference type="Proteomes" id="UP001185012"/>
    </source>
</evidence>
<keyword evidence="2" id="KW-1185">Reference proteome</keyword>
<proteinExistence type="predicted"/>
<dbReference type="RefSeq" id="WP_374709392.1">
    <property type="nucleotide sequence ID" value="NZ_JAVDQG010000008.1"/>
</dbReference>
<organism evidence="1 2">
    <name type="scientific">Desmospora profundinema</name>
    <dbReference type="NCBI Taxonomy" id="1571184"/>
    <lineage>
        <taxon>Bacteria</taxon>
        <taxon>Bacillati</taxon>
        <taxon>Bacillota</taxon>
        <taxon>Bacilli</taxon>
        <taxon>Bacillales</taxon>
        <taxon>Thermoactinomycetaceae</taxon>
        <taxon>Desmospora</taxon>
    </lineage>
</organism>
<sequence>MDRKNGWQLAEYAGDFTLYGIQYLLGRARWDADAVRDKICSNMC</sequence>
<gene>
    <name evidence="1" type="ORF">JOE21_003211</name>
</gene>